<gene>
    <name evidence="1" type="ORF">ES676_01300</name>
</gene>
<evidence type="ECO:0000313" key="2">
    <source>
        <dbReference type="Proteomes" id="UP000323324"/>
    </source>
</evidence>
<dbReference type="EMBL" id="VSKM01000001">
    <property type="protein sequence ID" value="TYB80332.1"/>
    <property type="molecule type" value="Genomic_DNA"/>
</dbReference>
<organism evidence="1 2">
    <name type="scientific">Bizionia saleffrena</name>
    <dbReference type="NCBI Taxonomy" id="291189"/>
    <lineage>
        <taxon>Bacteria</taxon>
        <taxon>Pseudomonadati</taxon>
        <taxon>Bacteroidota</taxon>
        <taxon>Flavobacteriia</taxon>
        <taxon>Flavobacteriales</taxon>
        <taxon>Flavobacteriaceae</taxon>
        <taxon>Bizionia</taxon>
    </lineage>
</organism>
<dbReference type="RefSeq" id="WP_148368223.1">
    <property type="nucleotide sequence ID" value="NZ_VSKM01000001.1"/>
</dbReference>
<name>A0A8H2LGZ7_9FLAO</name>
<accession>A0A8H2LGZ7</accession>
<evidence type="ECO:0000313" key="1">
    <source>
        <dbReference type="EMBL" id="TYB80332.1"/>
    </source>
</evidence>
<sequence length="261" mass="30096">MRTADSTFQKFYFLTFYGISLKTITKKNQTFLINKKQQHRKQINLFKKLNIMKIIATLIISILLFNCSSNDEQVNNENGNGIEITTGYHYDIKKSIGGKVEAYSNVIPAFVGTSKSRSYAIDTLEIDLNKDYLNGFSIQVEIAQIISVTQPSPSNVYSHVNYINFVNLQPQWENNKRQRVFLENRYTSQPTKFTYSESNVNLSNHPNLFVSNPQNNTYEILDVKPKVGTDTQTIVLEDDYNVGDEIYYNQLYYKVITKTAL</sequence>
<dbReference type="Proteomes" id="UP000323324">
    <property type="component" value="Unassembled WGS sequence"/>
</dbReference>
<protein>
    <submittedName>
        <fullName evidence="1">Uncharacterized protein</fullName>
    </submittedName>
</protein>
<keyword evidence="2" id="KW-1185">Reference proteome</keyword>
<comment type="caution">
    <text evidence="1">The sequence shown here is derived from an EMBL/GenBank/DDBJ whole genome shotgun (WGS) entry which is preliminary data.</text>
</comment>
<reference evidence="1 2" key="1">
    <citation type="submission" date="2019-08" db="EMBL/GenBank/DDBJ databases">
        <title>Genomes of Antarctic Bizionia species.</title>
        <authorList>
            <person name="Bowman J.P."/>
        </authorList>
    </citation>
    <scope>NUCLEOTIDE SEQUENCE [LARGE SCALE GENOMIC DNA]</scope>
    <source>
        <strain evidence="1 2">HFD</strain>
    </source>
</reference>
<dbReference type="AlphaFoldDB" id="A0A8H2LGZ7"/>
<proteinExistence type="predicted"/>